<dbReference type="EMBL" id="CP041730">
    <property type="protein sequence ID" value="QDQ28992.1"/>
    <property type="molecule type" value="Genomic_DNA"/>
</dbReference>
<accession>A0A516SLG9</accession>
<name>A0A516SLG9_9NEIS</name>
<dbReference type="OrthoDB" id="134981at2"/>
<protein>
    <submittedName>
        <fullName evidence="1">Uncharacterized protein</fullName>
    </submittedName>
</protein>
<evidence type="ECO:0000313" key="2">
    <source>
        <dbReference type="Proteomes" id="UP000317550"/>
    </source>
</evidence>
<dbReference type="KEGG" id="cari:FNU76_23055"/>
<dbReference type="InterPro" id="IPR045392">
    <property type="entry name" value="DUF6519"/>
</dbReference>
<sequence length="451" mass="49750">MKGDFTRDTFDPRRHFSRVLMQQGRVTLDADHNEQTAILLHYLRTLAKDLIGPFGIPASAEGGFSLSAAGDGHDLGISPGRCYVDGILVENDAPAASWRRQPYPVDDPDELANFLDANGDARRQYLLYLDVWERHLSWIEAGTIRELALGGPDTCTRAQVVWQLRAAAYAGRLPKDRDGIVKLTQEERLRLAGAESDRRAGATLIADLVPLAGPKSACIIAPDSRYRGLENQLYRVEIHASSNNGVFSFKWSRDNGSTATAVVGFEGNAFEVADGRGFEAGIWVEFSFDEHDLLSQPGWLFKLGMVEGHTLFADPDTLPDDLPNTWLEADAQRHPKIRRWDQQADEAQALTDGLIQVSQTRLMANAWFDIEDGIRVAFAPEGEYRCGDYWLIPARVASGDIEWPREKGADGKDHPLAQAPHGIVHHYAALGVVSRNTTGTLVVQQGGGWLG</sequence>
<dbReference type="Pfam" id="PF20129">
    <property type="entry name" value="DUF6519"/>
    <property type="match status" value="2"/>
</dbReference>
<dbReference type="AlphaFoldDB" id="A0A516SLG9"/>
<gene>
    <name evidence="1" type="ORF">FNU76_23055</name>
</gene>
<keyword evidence="2" id="KW-1185">Reference proteome</keyword>
<reference evidence="2" key="1">
    <citation type="submission" date="2019-07" db="EMBL/GenBank/DDBJ databases">
        <title>Chitinimonas sp. nov., isolated from Ny-Alesund, arctica soil.</title>
        <authorList>
            <person name="Xu Q."/>
            <person name="Peng F."/>
        </authorList>
    </citation>
    <scope>NUCLEOTIDE SEQUENCE [LARGE SCALE GENOMIC DNA]</scope>
    <source>
        <strain evidence="2">R3-44</strain>
    </source>
</reference>
<evidence type="ECO:0000313" key="1">
    <source>
        <dbReference type="EMBL" id="QDQ28992.1"/>
    </source>
</evidence>
<dbReference type="RefSeq" id="WP_144280374.1">
    <property type="nucleotide sequence ID" value="NZ_CP041730.1"/>
</dbReference>
<organism evidence="1 2">
    <name type="scientific">Chitinimonas arctica</name>
    <dbReference type="NCBI Taxonomy" id="2594795"/>
    <lineage>
        <taxon>Bacteria</taxon>
        <taxon>Pseudomonadati</taxon>
        <taxon>Pseudomonadota</taxon>
        <taxon>Betaproteobacteria</taxon>
        <taxon>Neisseriales</taxon>
        <taxon>Chitinibacteraceae</taxon>
        <taxon>Chitinimonas</taxon>
    </lineage>
</organism>
<dbReference type="Proteomes" id="UP000317550">
    <property type="component" value="Chromosome"/>
</dbReference>
<proteinExistence type="predicted"/>